<organism evidence="2 3">
    <name type="scientific">Pleurodeles waltl</name>
    <name type="common">Iberian ribbed newt</name>
    <dbReference type="NCBI Taxonomy" id="8319"/>
    <lineage>
        <taxon>Eukaryota</taxon>
        <taxon>Metazoa</taxon>
        <taxon>Chordata</taxon>
        <taxon>Craniata</taxon>
        <taxon>Vertebrata</taxon>
        <taxon>Euteleostomi</taxon>
        <taxon>Amphibia</taxon>
        <taxon>Batrachia</taxon>
        <taxon>Caudata</taxon>
        <taxon>Salamandroidea</taxon>
        <taxon>Salamandridae</taxon>
        <taxon>Pleurodelinae</taxon>
        <taxon>Pleurodeles</taxon>
    </lineage>
</organism>
<keyword evidence="3" id="KW-1185">Reference proteome</keyword>
<gene>
    <name evidence="2" type="ORF">NDU88_009435</name>
</gene>
<dbReference type="Proteomes" id="UP001066276">
    <property type="component" value="Chromosome 6"/>
</dbReference>
<dbReference type="EMBL" id="JANPWB010000010">
    <property type="protein sequence ID" value="KAJ1143124.1"/>
    <property type="molecule type" value="Genomic_DNA"/>
</dbReference>
<dbReference type="AlphaFoldDB" id="A0AAV7QTM1"/>
<name>A0AAV7QTM1_PLEWA</name>
<evidence type="ECO:0000256" key="1">
    <source>
        <dbReference type="SAM" id="MobiDB-lite"/>
    </source>
</evidence>
<accession>A0AAV7QTM1</accession>
<evidence type="ECO:0000313" key="2">
    <source>
        <dbReference type="EMBL" id="KAJ1143124.1"/>
    </source>
</evidence>
<evidence type="ECO:0000313" key="3">
    <source>
        <dbReference type="Proteomes" id="UP001066276"/>
    </source>
</evidence>
<reference evidence="2" key="1">
    <citation type="journal article" date="2022" name="bioRxiv">
        <title>Sequencing and chromosome-scale assembly of the giantPleurodeles waltlgenome.</title>
        <authorList>
            <person name="Brown T."/>
            <person name="Elewa A."/>
            <person name="Iarovenko S."/>
            <person name="Subramanian E."/>
            <person name="Araus A.J."/>
            <person name="Petzold A."/>
            <person name="Susuki M."/>
            <person name="Suzuki K.-i.T."/>
            <person name="Hayashi T."/>
            <person name="Toyoda A."/>
            <person name="Oliveira C."/>
            <person name="Osipova E."/>
            <person name="Leigh N.D."/>
            <person name="Simon A."/>
            <person name="Yun M.H."/>
        </authorList>
    </citation>
    <scope>NUCLEOTIDE SEQUENCE</scope>
    <source>
        <strain evidence="2">20211129_DDA</strain>
        <tissue evidence="2">Liver</tissue>
    </source>
</reference>
<comment type="caution">
    <text evidence="2">The sequence shown here is derived from an EMBL/GenBank/DDBJ whole genome shotgun (WGS) entry which is preliminary data.</text>
</comment>
<protein>
    <submittedName>
        <fullName evidence="2">Uncharacterized protein</fullName>
    </submittedName>
</protein>
<sequence>MVSRTPRHGYPIPVVVLLPGAGCSYAGSELLRLKLTRCEQWSSAGVAREKLKKGERQVQGRGRLLNLKRRKSFRVLDKLVGELVLHNSCHTGALSKLQLLTDKGLLRASNFECYSPASMADPLASGALYGGNKYYRAPPRPSKYASAVNSETPSR</sequence>
<feature type="region of interest" description="Disordered" evidence="1">
    <location>
        <begin position="134"/>
        <end position="155"/>
    </location>
</feature>
<proteinExistence type="predicted"/>